<dbReference type="InterPro" id="IPR011831">
    <property type="entry name" value="ADP-Glc_PPase"/>
</dbReference>
<protein>
    <recommendedName>
        <fullName evidence="9">Glucose-1-phosphate adenylyltransferase</fullName>
        <ecNumber evidence="9">2.7.7.27</ecNumber>
    </recommendedName>
    <alternativeName>
        <fullName evidence="9">ADP-glucose pyrophosphorylase</fullName>
        <shortName evidence="9">ADPGlc PPase</shortName>
    </alternativeName>
    <alternativeName>
        <fullName evidence="9">ADP-glucose synthase</fullName>
    </alternativeName>
</protein>
<dbReference type="InterPro" id="IPR011004">
    <property type="entry name" value="Trimer_LpxA-like_sf"/>
</dbReference>
<comment type="pathway">
    <text evidence="9">Glycan biosynthesis; glycogen biosynthesis.</text>
</comment>
<feature type="binding site" evidence="9">
    <location>
        <begin position="201"/>
        <end position="202"/>
    </location>
    <ligand>
        <name>alpha-D-glucose 1-phosphate</name>
        <dbReference type="ChEBI" id="CHEBI:58601"/>
    </ligand>
</feature>
<proteinExistence type="inferred from homology"/>
<sequence>MTSHPPVPGLPTSDSETGIAAPAALPRVTVLVLAGGKGSRLEPLSRDRAKPAVPFGGCYRIIDFALSNCLNSGLRRALVLTQYKAASLDRHINQGWRFLSRELDEWVDVLPPQQRLSEEWYQGTADAVYQNIYTIEQSRPGVVLILSGDHIYKMDYAALIRDHLTAGAAATVGCLPVPLDEGKAFGVMGIDADRRVREFAEKPDAPTPMPGRPDTCLASMGIYAFDAAFLFEELCRDATVPDSSHDFGKDILPDVIERAHVRAYPFGDRDRGASGEGTGYWRDVGTLDALYEANMDLVRVSPSLNLYDADWPIRTFRENHPPPKFVFAEEGGDGVPRAGMALDSMVSAGCIVSGGRVEHSVLSPGVRVNSYAHVSDSVLLDGVTVGRHAVVRRAILDKGVTVPEGATVGVDPDADRDRGFTVTEGGLTVLGKFDRFPE</sequence>
<feature type="site" description="Could play a key role in the communication between the regulatory and the substrate sites" evidence="9">
    <location>
        <position position="82"/>
    </location>
</feature>
<dbReference type="Proteomes" id="UP000609651">
    <property type="component" value="Unassembled WGS sequence"/>
</dbReference>
<evidence type="ECO:0000256" key="2">
    <source>
        <dbReference type="ARBA" id="ARBA00022600"/>
    </source>
</evidence>
<dbReference type="CDD" id="cd04651">
    <property type="entry name" value="LbH_G1P_AT_C"/>
    <property type="match status" value="1"/>
</dbReference>
<dbReference type="NCBIfam" id="TIGR02091">
    <property type="entry name" value="glgC"/>
    <property type="match status" value="1"/>
</dbReference>
<evidence type="ECO:0000256" key="4">
    <source>
        <dbReference type="ARBA" id="ARBA00022695"/>
    </source>
</evidence>
<evidence type="ECO:0000256" key="1">
    <source>
        <dbReference type="ARBA" id="ARBA00010443"/>
    </source>
</evidence>
<dbReference type="PROSITE" id="PS00809">
    <property type="entry name" value="ADP_GLC_PYROPHOSPH_2"/>
    <property type="match status" value="1"/>
</dbReference>
<comment type="subunit">
    <text evidence="9">Homotetramer.</text>
</comment>
<gene>
    <name evidence="12" type="primary">glgC_2</name>
    <name evidence="9" type="synonym">glgC</name>
    <name evidence="12" type="ORF">LzC2_38840</name>
</gene>
<evidence type="ECO:0000259" key="10">
    <source>
        <dbReference type="Pfam" id="PF00483"/>
    </source>
</evidence>
<feature type="domain" description="Glucose-1-phosphate adenylyltransferase/Bifunctional protein GlmU-like C-terminal hexapeptide" evidence="11">
    <location>
        <begin position="321"/>
        <end position="429"/>
    </location>
</feature>
<evidence type="ECO:0000256" key="3">
    <source>
        <dbReference type="ARBA" id="ARBA00022679"/>
    </source>
</evidence>
<evidence type="ECO:0000256" key="5">
    <source>
        <dbReference type="ARBA" id="ARBA00022741"/>
    </source>
</evidence>
<dbReference type="NCBIfam" id="NF001947">
    <property type="entry name" value="PRK00725.1"/>
    <property type="match status" value="1"/>
</dbReference>
<keyword evidence="4 9" id="KW-0548">Nucleotidyltransferase</keyword>
<keyword evidence="3 9" id="KW-0808">Transferase</keyword>
<comment type="function">
    <text evidence="9">Involved in the biosynthesis of ADP-glucose, a building block required for the elongation reactions to produce glycogen. Catalyzes the reaction between ATP and alpha-D-glucose 1-phosphate (G1P) to produce pyrophosphate and ADP-Glc.</text>
</comment>
<dbReference type="PANTHER" id="PTHR43523:SF2">
    <property type="entry name" value="GLUCOSE-1-PHOSPHATE ADENYLYLTRANSFERASE"/>
    <property type="match status" value="1"/>
</dbReference>
<dbReference type="Pfam" id="PF24894">
    <property type="entry name" value="Hexapep_GlmU"/>
    <property type="match status" value="1"/>
</dbReference>
<keyword evidence="13" id="KW-1185">Reference proteome</keyword>
<feature type="binding site" evidence="9">
    <location>
        <position position="121"/>
    </location>
    <ligand>
        <name>alpha-D-glucose 1-phosphate</name>
        <dbReference type="ChEBI" id="CHEBI:58601"/>
    </ligand>
</feature>
<dbReference type="EMBL" id="WTPX01000202">
    <property type="protein sequence ID" value="NNJ27776.1"/>
    <property type="molecule type" value="Genomic_DNA"/>
</dbReference>
<dbReference type="InterPro" id="IPR029044">
    <property type="entry name" value="Nucleotide-diphossugar_trans"/>
</dbReference>
<dbReference type="InterPro" id="IPR005835">
    <property type="entry name" value="NTP_transferase_dom"/>
</dbReference>
<dbReference type="NCBIfam" id="NF002023">
    <property type="entry name" value="PRK00844.1"/>
    <property type="match status" value="1"/>
</dbReference>
<dbReference type="InterPro" id="IPR023049">
    <property type="entry name" value="GlgC_bac"/>
</dbReference>
<evidence type="ECO:0000313" key="13">
    <source>
        <dbReference type="Proteomes" id="UP000609651"/>
    </source>
</evidence>
<name>A0ABX1VI67_9PLAN</name>
<keyword evidence="6 9" id="KW-0067">ATP-binding</keyword>
<dbReference type="PANTHER" id="PTHR43523">
    <property type="entry name" value="GLUCOSE-1-PHOSPHATE ADENYLYLTRANSFERASE-RELATED"/>
    <property type="match status" value="1"/>
</dbReference>
<keyword evidence="8 9" id="KW-0119">Carbohydrate metabolism</keyword>
<dbReference type="Gene3D" id="3.90.550.10">
    <property type="entry name" value="Spore Coat Polysaccharide Biosynthesis Protein SpsA, Chain A"/>
    <property type="match status" value="1"/>
</dbReference>
<evidence type="ECO:0000259" key="11">
    <source>
        <dbReference type="Pfam" id="PF24894"/>
    </source>
</evidence>
<keyword evidence="5 9" id="KW-0547">Nucleotide-binding</keyword>
<dbReference type="Pfam" id="PF00483">
    <property type="entry name" value="NTP_transferase"/>
    <property type="match status" value="1"/>
</dbReference>
<evidence type="ECO:0000256" key="8">
    <source>
        <dbReference type="ARBA" id="ARBA00023277"/>
    </source>
</evidence>
<dbReference type="SUPFAM" id="SSF53448">
    <property type="entry name" value="Nucleotide-diphospho-sugar transferases"/>
    <property type="match status" value="1"/>
</dbReference>
<accession>A0ABX1VI67</accession>
<evidence type="ECO:0000256" key="6">
    <source>
        <dbReference type="ARBA" id="ARBA00022840"/>
    </source>
</evidence>
<feature type="binding site" evidence="9">
    <location>
        <position position="186"/>
    </location>
    <ligand>
        <name>alpha-D-glucose 1-phosphate</name>
        <dbReference type="ChEBI" id="CHEBI:58601"/>
    </ligand>
</feature>
<keyword evidence="7 9" id="KW-0320">Glycogen biosynthesis</keyword>
<organism evidence="12 13">
    <name type="scientific">Alienimonas chondri</name>
    <dbReference type="NCBI Taxonomy" id="2681879"/>
    <lineage>
        <taxon>Bacteria</taxon>
        <taxon>Pseudomonadati</taxon>
        <taxon>Planctomycetota</taxon>
        <taxon>Planctomycetia</taxon>
        <taxon>Planctomycetales</taxon>
        <taxon>Planctomycetaceae</taxon>
        <taxon>Alienimonas</taxon>
    </lineage>
</organism>
<comment type="similarity">
    <text evidence="1 9">Belongs to the bacterial/plant glucose-1-phosphate adenylyltransferase family.</text>
</comment>
<dbReference type="EC" id="2.7.7.27" evidence="9"/>
<keyword evidence="2 9" id="KW-0321">Glycogen metabolism</keyword>
<dbReference type="HAMAP" id="MF_00624">
    <property type="entry name" value="GlgC"/>
    <property type="match status" value="1"/>
</dbReference>
<evidence type="ECO:0000313" key="12">
    <source>
        <dbReference type="EMBL" id="NNJ27776.1"/>
    </source>
</evidence>
<feature type="domain" description="Nucleotidyl transferase" evidence="10">
    <location>
        <begin position="31"/>
        <end position="297"/>
    </location>
</feature>
<dbReference type="GO" id="GO:0008878">
    <property type="term" value="F:glucose-1-phosphate adenylyltransferase activity"/>
    <property type="evidence" value="ECO:0007669"/>
    <property type="project" value="UniProtKB-EC"/>
</dbReference>
<comment type="catalytic activity">
    <reaction evidence="9">
        <text>alpha-D-glucose 1-phosphate + ATP + H(+) = ADP-alpha-D-glucose + diphosphate</text>
        <dbReference type="Rhea" id="RHEA:12120"/>
        <dbReference type="ChEBI" id="CHEBI:15378"/>
        <dbReference type="ChEBI" id="CHEBI:30616"/>
        <dbReference type="ChEBI" id="CHEBI:33019"/>
        <dbReference type="ChEBI" id="CHEBI:57498"/>
        <dbReference type="ChEBI" id="CHEBI:58601"/>
        <dbReference type="EC" id="2.7.7.27"/>
    </reaction>
</comment>
<dbReference type="SUPFAM" id="SSF51161">
    <property type="entry name" value="Trimeric LpxA-like enzymes"/>
    <property type="match status" value="1"/>
</dbReference>
<feature type="site" description="Could play a key role in the communication between the regulatory and the substrate sites" evidence="9">
    <location>
        <position position="120"/>
    </location>
</feature>
<evidence type="ECO:0000256" key="9">
    <source>
        <dbReference type="HAMAP-Rule" id="MF_00624"/>
    </source>
</evidence>
<dbReference type="InterPro" id="IPR056818">
    <property type="entry name" value="GlmU/GlgC-like_hexapep"/>
</dbReference>
<feature type="binding site" evidence="9">
    <location>
        <position position="219"/>
    </location>
    <ligand>
        <name>alpha-D-glucose 1-phosphate</name>
        <dbReference type="ChEBI" id="CHEBI:58601"/>
    </ligand>
</feature>
<evidence type="ECO:0000256" key="7">
    <source>
        <dbReference type="ARBA" id="ARBA00023056"/>
    </source>
</evidence>
<dbReference type="CDD" id="cd02508">
    <property type="entry name" value="ADP_Glucose_PP"/>
    <property type="match status" value="1"/>
</dbReference>
<comment type="caution">
    <text evidence="12">The sequence shown here is derived from an EMBL/GenBank/DDBJ whole genome shotgun (WGS) entry which is preliminary data.</text>
</comment>
<dbReference type="InterPro" id="IPR005836">
    <property type="entry name" value="ADP_Glu_pyroP_CS"/>
</dbReference>
<reference evidence="12 13" key="1">
    <citation type="journal article" date="2020" name="Syst. Appl. Microbiol.">
        <title>Alienimonas chondri sp. nov., a novel planctomycete isolated from the biofilm of the red alga Chondrus crispus.</title>
        <authorList>
            <person name="Vitorino I."/>
            <person name="Albuquerque L."/>
            <person name="Wiegand S."/>
            <person name="Kallscheuer N."/>
            <person name="da Costa M.S."/>
            <person name="Lobo-da-Cunha A."/>
            <person name="Jogler C."/>
            <person name="Lage O.M."/>
        </authorList>
    </citation>
    <scope>NUCLEOTIDE SEQUENCE [LARGE SCALE GENOMIC DNA]</scope>
    <source>
        <strain evidence="12 13">LzC2</strain>
    </source>
</reference>
<dbReference type="Gene3D" id="2.160.10.10">
    <property type="entry name" value="Hexapeptide repeat proteins"/>
    <property type="match status" value="1"/>
</dbReference>